<keyword evidence="2" id="KW-0548">Nucleotidyltransferase</keyword>
<dbReference type="EMBL" id="KZ506174">
    <property type="protein sequence ID" value="PKU41022.1"/>
    <property type="molecule type" value="Genomic_DNA"/>
</dbReference>
<dbReference type="AlphaFoldDB" id="A0A2I0U4R6"/>
<evidence type="ECO:0000256" key="1">
    <source>
        <dbReference type="SAM" id="MobiDB-lite"/>
    </source>
</evidence>
<dbReference type="Proteomes" id="UP000233556">
    <property type="component" value="Unassembled WGS sequence"/>
</dbReference>
<reference evidence="3" key="2">
    <citation type="submission" date="2017-12" db="EMBL/GenBank/DDBJ databases">
        <title>Genome sequence of the Bar-tailed Godwit (Limosa lapponica baueri).</title>
        <authorList>
            <person name="Lima N.C.B."/>
            <person name="Parody-Merino A.M."/>
            <person name="Battley P.F."/>
            <person name="Fidler A.E."/>
            <person name="Prosdocimi F."/>
        </authorList>
    </citation>
    <scope>NUCLEOTIDE SEQUENCE [LARGE SCALE GENOMIC DNA]</scope>
</reference>
<keyword evidence="2" id="KW-0695">RNA-directed DNA polymerase</keyword>
<keyword evidence="3" id="KW-1185">Reference proteome</keyword>
<feature type="region of interest" description="Disordered" evidence="1">
    <location>
        <begin position="41"/>
        <end position="66"/>
    </location>
</feature>
<reference evidence="3" key="1">
    <citation type="submission" date="2017-11" db="EMBL/GenBank/DDBJ databases">
        <authorList>
            <person name="Lima N.C."/>
            <person name="Parody-Merino A.M."/>
            <person name="Battley P.F."/>
            <person name="Fidler A.E."/>
            <person name="Prosdocimi F."/>
        </authorList>
    </citation>
    <scope>NUCLEOTIDE SEQUENCE [LARGE SCALE GENOMIC DNA]</scope>
</reference>
<organism evidence="2 3">
    <name type="scientific">Limosa lapponica baueri</name>
    <dbReference type="NCBI Taxonomy" id="1758121"/>
    <lineage>
        <taxon>Eukaryota</taxon>
        <taxon>Metazoa</taxon>
        <taxon>Chordata</taxon>
        <taxon>Craniata</taxon>
        <taxon>Vertebrata</taxon>
        <taxon>Euteleostomi</taxon>
        <taxon>Archelosauria</taxon>
        <taxon>Archosauria</taxon>
        <taxon>Dinosauria</taxon>
        <taxon>Saurischia</taxon>
        <taxon>Theropoda</taxon>
        <taxon>Coelurosauria</taxon>
        <taxon>Aves</taxon>
        <taxon>Neognathae</taxon>
        <taxon>Neoaves</taxon>
        <taxon>Charadriiformes</taxon>
        <taxon>Scolopacidae</taxon>
        <taxon>Limosa</taxon>
    </lineage>
</organism>
<keyword evidence="2" id="KW-0808">Transferase</keyword>
<evidence type="ECO:0000313" key="3">
    <source>
        <dbReference type="Proteomes" id="UP000233556"/>
    </source>
</evidence>
<dbReference type="GO" id="GO:0003964">
    <property type="term" value="F:RNA-directed DNA polymerase activity"/>
    <property type="evidence" value="ECO:0007669"/>
    <property type="project" value="UniProtKB-KW"/>
</dbReference>
<sequence length="142" mass="16446">MARKKVEPLQKETGDLVMQDMDKVGVLNKFFALVFTSKCSSHSTQVAKQKGRDWENEDPPSVGEDQVRDHLGNMKVYKFMGLGEIPLRVLRGLVDEFRLDIRKNFYSERVIKLWNGLPREVVEAPSLEVFKRRVDIVLRDIV</sequence>
<evidence type="ECO:0000313" key="2">
    <source>
        <dbReference type="EMBL" id="PKU41022.1"/>
    </source>
</evidence>
<dbReference type="OrthoDB" id="6264139at2759"/>
<proteinExistence type="predicted"/>
<accession>A0A2I0U4R6</accession>
<name>A0A2I0U4R6_LIMLA</name>
<gene>
    <name evidence="2" type="ORF">llap_8669</name>
</gene>
<protein>
    <submittedName>
        <fullName evidence="2">Rna-directed dna polymerase from mobile element jockey-like</fullName>
    </submittedName>
</protein>